<dbReference type="Pfam" id="PF12762">
    <property type="entry name" value="DDE_Tnp_IS1595"/>
    <property type="match status" value="1"/>
</dbReference>
<sequence length="295" mass="32439">MASPLSVNLSSLLDDAKCFDLIRQHRWPKASGVRIAMTPRRFPAMGTMTLSRTASGIGARRVARASTTCGTVLAGHHQPLRVWVLCLDFMGLRWSRTALSRRTRSMSLPIIRAIKPPSKKGRPGRRRRLKGAPGRGTLDKEKPPILGLIQPGGEVDLRMLGNVQQVTIRPIIEATVARGSLIHTDEYDIYARLEDWGYSHKSVCHSRGEYARDDDGDGFCEVQSTPWKASGRCCSPGSVRIVASRRRSCRRISASSSSSTTCTDAAKPYSPPSSPPWSPEPDDHPGTRYEPLGIP</sequence>
<dbReference type="Proteomes" id="UP001596166">
    <property type="component" value="Unassembled WGS sequence"/>
</dbReference>
<feature type="domain" description="ISXO2-like transposase" evidence="2">
    <location>
        <begin position="128"/>
        <end position="214"/>
    </location>
</feature>
<feature type="compositionally biased region" description="Pro residues" evidence="1">
    <location>
        <begin position="269"/>
        <end position="279"/>
    </location>
</feature>
<protein>
    <submittedName>
        <fullName evidence="3">Transposase</fullName>
    </submittedName>
</protein>
<proteinExistence type="predicted"/>
<evidence type="ECO:0000256" key="1">
    <source>
        <dbReference type="SAM" id="MobiDB-lite"/>
    </source>
</evidence>
<feature type="region of interest" description="Disordered" evidence="1">
    <location>
        <begin position="116"/>
        <end position="144"/>
    </location>
</feature>
<feature type="region of interest" description="Disordered" evidence="1">
    <location>
        <begin position="254"/>
        <end position="295"/>
    </location>
</feature>
<keyword evidence="4" id="KW-1185">Reference proteome</keyword>
<dbReference type="RefSeq" id="WP_377000857.1">
    <property type="nucleotide sequence ID" value="NZ_JBHSLC010000122.1"/>
</dbReference>
<evidence type="ECO:0000313" key="3">
    <source>
        <dbReference type="EMBL" id="MFC5360274.1"/>
    </source>
</evidence>
<dbReference type="EMBL" id="JBHSLC010000122">
    <property type="protein sequence ID" value="MFC5360274.1"/>
    <property type="molecule type" value="Genomic_DNA"/>
</dbReference>
<dbReference type="InterPro" id="IPR024445">
    <property type="entry name" value="Tnp_ISXO2-like"/>
</dbReference>
<dbReference type="SMART" id="SM01126">
    <property type="entry name" value="DDE_Tnp_IS1595"/>
    <property type="match status" value="1"/>
</dbReference>
<gene>
    <name evidence="3" type="ORF">ACFPMG_35315</name>
</gene>
<evidence type="ECO:0000313" key="4">
    <source>
        <dbReference type="Proteomes" id="UP001596166"/>
    </source>
</evidence>
<feature type="compositionally biased region" description="Basic residues" evidence="1">
    <location>
        <begin position="117"/>
        <end position="130"/>
    </location>
</feature>
<evidence type="ECO:0000259" key="2">
    <source>
        <dbReference type="SMART" id="SM01126"/>
    </source>
</evidence>
<reference evidence="4" key="1">
    <citation type="journal article" date="2019" name="Int. J. Syst. Evol. Microbiol.">
        <title>The Global Catalogue of Microorganisms (GCM) 10K type strain sequencing project: providing services to taxonomists for standard genome sequencing and annotation.</title>
        <authorList>
            <consortium name="The Broad Institute Genomics Platform"/>
            <consortium name="The Broad Institute Genome Sequencing Center for Infectious Disease"/>
            <person name="Wu L."/>
            <person name="Ma J."/>
        </authorList>
    </citation>
    <scope>NUCLEOTIDE SEQUENCE [LARGE SCALE GENOMIC DNA]</scope>
    <source>
        <strain evidence="4">CCUG 58760</strain>
    </source>
</reference>
<accession>A0ABW0GHJ6</accession>
<name>A0ABW0GHJ6_9PROT</name>
<comment type="caution">
    <text evidence="3">The sequence shown here is derived from an EMBL/GenBank/DDBJ whole genome shotgun (WGS) entry which is preliminary data.</text>
</comment>
<organism evidence="3 4">
    <name type="scientific">Azospirillum himalayense</name>
    <dbReference type="NCBI Taxonomy" id="654847"/>
    <lineage>
        <taxon>Bacteria</taxon>
        <taxon>Pseudomonadati</taxon>
        <taxon>Pseudomonadota</taxon>
        <taxon>Alphaproteobacteria</taxon>
        <taxon>Rhodospirillales</taxon>
        <taxon>Azospirillaceae</taxon>
        <taxon>Azospirillum</taxon>
    </lineage>
</organism>